<name>A0ACD4NVQ6_9HYPH</name>
<keyword evidence="2" id="KW-1185">Reference proteome</keyword>
<gene>
    <name evidence="1" type="ORF">OXU80_11130</name>
</gene>
<dbReference type="Proteomes" id="UP001163223">
    <property type="component" value="Chromosome"/>
</dbReference>
<protein>
    <submittedName>
        <fullName evidence="1">Branched-chain amino acid ABC transporter permease</fullName>
    </submittedName>
</protein>
<accession>A0ACD4NVQ6</accession>
<evidence type="ECO:0000313" key="1">
    <source>
        <dbReference type="EMBL" id="WAJ30717.1"/>
    </source>
</evidence>
<dbReference type="EMBL" id="CP113520">
    <property type="protein sequence ID" value="WAJ30717.1"/>
    <property type="molecule type" value="Genomic_DNA"/>
</dbReference>
<evidence type="ECO:0000313" key="2">
    <source>
        <dbReference type="Proteomes" id="UP001163223"/>
    </source>
</evidence>
<sequence>MDELIFFVNRGLIGGLVIGSIYALGAVGVTLIFGILRFAHFAHGDVMTAAAFATLVLVGLLSGLGIDVGLPLAIVLLPVVFVLTALFTIGLDRAFYKPLRARGARPVVLVMASIGVTLMLQGLIRIVFGTGNYDLLGGERKVIYRIPTGFRDIVLSQPQALLIILTALSVICLHLFLTRSRLGKAMRAVSDNPDLARVTGISLDTVVNATWVIGGGLAAIAGVMLALDVNLQPDLAYNILLPIFAATILGGIGQPYGAVAGGYVVGFSETLAVFNWSVLLRPFAGVLPFDLPANLSVVPNEYRLAVPFVILIIVLIYRPTGIFKGRVF</sequence>
<organism evidence="1 2">
    <name type="scientific">Antarcticirhabdus aurantiaca</name>
    <dbReference type="NCBI Taxonomy" id="2606717"/>
    <lineage>
        <taxon>Bacteria</taxon>
        <taxon>Pseudomonadati</taxon>
        <taxon>Pseudomonadota</taxon>
        <taxon>Alphaproteobacteria</taxon>
        <taxon>Hyphomicrobiales</taxon>
        <taxon>Aurantimonadaceae</taxon>
        <taxon>Antarcticirhabdus</taxon>
    </lineage>
</organism>
<proteinExistence type="predicted"/>
<reference evidence="1" key="1">
    <citation type="submission" date="2022-11" db="EMBL/GenBank/DDBJ databases">
        <title>beta-Carotene-producing bacterium, Jeongeuplla avenae sp. nov., alleviates the salt stress of Arabidopsis seedlings.</title>
        <authorList>
            <person name="Jiang L."/>
            <person name="Lee J."/>
        </authorList>
    </citation>
    <scope>NUCLEOTIDE SEQUENCE</scope>
    <source>
        <strain evidence="1">DY_R2A_6</strain>
    </source>
</reference>